<dbReference type="Proteomes" id="UP000268094">
    <property type="component" value="Unassembled WGS sequence"/>
</dbReference>
<dbReference type="CDD" id="cd00009">
    <property type="entry name" value="AAA"/>
    <property type="match status" value="1"/>
</dbReference>
<evidence type="ECO:0000256" key="3">
    <source>
        <dbReference type="SAM" id="MobiDB-lite"/>
    </source>
</evidence>
<dbReference type="SUPFAM" id="SSF52540">
    <property type="entry name" value="P-loop containing nucleoside triphosphate hydrolases"/>
    <property type="match status" value="1"/>
</dbReference>
<accession>A0A3A8IQI1</accession>
<dbReference type="GO" id="GO:0005524">
    <property type="term" value="F:ATP binding"/>
    <property type="evidence" value="ECO:0007669"/>
    <property type="project" value="UniProtKB-KW"/>
</dbReference>
<dbReference type="InterPro" id="IPR027417">
    <property type="entry name" value="P-loop_NTPase"/>
</dbReference>
<dbReference type="PANTHER" id="PTHR32071:SF14">
    <property type="entry name" value="TRANSCRIPTIONAL REGULATORY PROTEIN RTCR"/>
    <property type="match status" value="1"/>
</dbReference>
<gene>
    <name evidence="5" type="ORF">D7V88_25480</name>
</gene>
<dbReference type="Pfam" id="PF00158">
    <property type="entry name" value="Sigma54_activat"/>
    <property type="match status" value="1"/>
</dbReference>
<dbReference type="EMBL" id="RAVZ01000198">
    <property type="protein sequence ID" value="RKG82214.1"/>
    <property type="molecule type" value="Genomic_DNA"/>
</dbReference>
<dbReference type="AlphaFoldDB" id="A0A3A8IQI1"/>
<organism evidence="5 6">
    <name type="scientific">Corallococcus terminator</name>
    <dbReference type="NCBI Taxonomy" id="2316733"/>
    <lineage>
        <taxon>Bacteria</taxon>
        <taxon>Pseudomonadati</taxon>
        <taxon>Myxococcota</taxon>
        <taxon>Myxococcia</taxon>
        <taxon>Myxococcales</taxon>
        <taxon>Cystobacterineae</taxon>
        <taxon>Myxococcaceae</taxon>
        <taxon>Corallococcus</taxon>
    </lineage>
</organism>
<feature type="region of interest" description="Disordered" evidence="3">
    <location>
        <begin position="114"/>
        <end position="139"/>
    </location>
</feature>
<evidence type="ECO:0000256" key="1">
    <source>
        <dbReference type="ARBA" id="ARBA00022741"/>
    </source>
</evidence>
<proteinExistence type="predicted"/>
<feature type="compositionally biased region" description="Low complexity" evidence="3">
    <location>
        <begin position="27"/>
        <end position="38"/>
    </location>
</feature>
<evidence type="ECO:0000313" key="5">
    <source>
        <dbReference type="EMBL" id="RKG82214.1"/>
    </source>
</evidence>
<reference evidence="6" key="1">
    <citation type="submission" date="2018-09" db="EMBL/GenBank/DDBJ databases">
        <authorList>
            <person name="Livingstone P.G."/>
            <person name="Whitworth D.E."/>
        </authorList>
    </citation>
    <scope>NUCLEOTIDE SEQUENCE [LARGE SCALE GENOMIC DNA]</scope>
    <source>
        <strain evidence="6">CA054A</strain>
    </source>
</reference>
<keyword evidence="2" id="KW-0067">ATP-binding</keyword>
<dbReference type="InterPro" id="IPR002078">
    <property type="entry name" value="Sigma_54_int"/>
</dbReference>
<dbReference type="PANTHER" id="PTHR32071">
    <property type="entry name" value="TRANSCRIPTIONAL REGULATORY PROTEIN"/>
    <property type="match status" value="1"/>
</dbReference>
<feature type="region of interest" description="Disordered" evidence="3">
    <location>
        <begin position="1"/>
        <end position="43"/>
    </location>
</feature>
<dbReference type="InterPro" id="IPR003593">
    <property type="entry name" value="AAA+_ATPase"/>
</dbReference>
<protein>
    <recommendedName>
        <fullName evidence="4">Sigma-54 factor interaction domain-containing protein</fullName>
    </recommendedName>
</protein>
<dbReference type="SMART" id="SM00382">
    <property type="entry name" value="AAA"/>
    <property type="match status" value="1"/>
</dbReference>
<evidence type="ECO:0000256" key="2">
    <source>
        <dbReference type="ARBA" id="ARBA00022840"/>
    </source>
</evidence>
<keyword evidence="6" id="KW-1185">Reference proteome</keyword>
<keyword evidence="1" id="KW-0547">Nucleotide-binding</keyword>
<feature type="compositionally biased region" description="Basic residues" evidence="3">
    <location>
        <begin position="1"/>
        <end position="11"/>
    </location>
</feature>
<comment type="caution">
    <text evidence="5">The sequence shown here is derived from an EMBL/GenBank/DDBJ whole genome shotgun (WGS) entry which is preliminary data.</text>
</comment>
<evidence type="ECO:0000313" key="6">
    <source>
        <dbReference type="Proteomes" id="UP000268094"/>
    </source>
</evidence>
<name>A0A3A8IQI1_9BACT</name>
<dbReference type="Gene3D" id="3.40.50.300">
    <property type="entry name" value="P-loop containing nucleotide triphosphate hydrolases"/>
    <property type="match status" value="1"/>
</dbReference>
<dbReference type="PROSITE" id="PS50045">
    <property type="entry name" value="SIGMA54_INTERACT_4"/>
    <property type="match status" value="1"/>
</dbReference>
<feature type="domain" description="Sigma-54 factor interaction" evidence="4">
    <location>
        <begin position="234"/>
        <end position="462"/>
    </location>
</feature>
<evidence type="ECO:0000259" key="4">
    <source>
        <dbReference type="PROSITE" id="PS50045"/>
    </source>
</evidence>
<sequence>MRAMGPHHRGPGRPLDARSPGASRARSPLQLPLTPPSSAGGCMPTASSPIHRRVLLQFAGAQRNSRGRRHRPGLELSTRNITGHGPFDDVVVLYKTEDAAVEQVAHELVEDIQRERPRSRSKPLALGVGSTWKDPSRRSEAQKPIRQFLESFLRQFGSRLATTEFFVSTVTGTPAQWTQLLEGLEQEGATTSLIRQRKEGHFEFLRIHPMEGVAQRQPPEQQLRLLGTSPFAWNVLLTGPTGVGKSHAAKGLHATWTKNLARPGAFQRINCAGIPADLLEAELFGHRKGSFTGAITDRDGLFRSADRGTVFLDEVGELPLALQAKLLTAIELQNEKGRWVRRIRPVGGEEEFGADVRLVLGTHRNLWAEASAGRFRVDLLGRISTHVVALPSLTQVRHRILGTYLDRLEQMERYVAHQAGGPVSFVLHREALDAVQDFALSAESQWTWNYRDVEQSAERLALLAWSHRRGKAKRVGIGMDIVTKEIHFLQERWSSMPGNGEREKGTWADLEEAMRAGGVDSLSELERWETRWLLQARRATRNQADAWRWIQERNLLPFHGGREKGNPTDSFKKRWDRYAEYWKEALNPTPRQALPSSIKED</sequence>
<dbReference type="GO" id="GO:0006355">
    <property type="term" value="P:regulation of DNA-templated transcription"/>
    <property type="evidence" value="ECO:0007669"/>
    <property type="project" value="InterPro"/>
</dbReference>